<accession>A0A316FPM9</accession>
<reference evidence="6 7" key="1">
    <citation type="submission" date="2018-05" db="EMBL/GenBank/DDBJ databases">
        <title>Genomic Encyclopedia of Type Strains, Phase IV (KMG-IV): sequencing the most valuable type-strain genomes for metagenomic binning, comparative biology and taxonomic classification.</title>
        <authorList>
            <person name="Goeker M."/>
        </authorList>
    </citation>
    <scope>NUCLEOTIDE SEQUENCE [LARGE SCALE GENOMIC DNA]</scope>
    <source>
        <strain evidence="6 7">DSM 25350</strain>
    </source>
</reference>
<dbReference type="InterPro" id="IPR016032">
    <property type="entry name" value="Sig_transdc_resp-reg_C-effctor"/>
</dbReference>
<feature type="transmembrane region" description="Helical" evidence="4">
    <location>
        <begin position="220"/>
        <end position="244"/>
    </location>
</feature>
<evidence type="ECO:0000256" key="4">
    <source>
        <dbReference type="SAM" id="Phobius"/>
    </source>
</evidence>
<keyword evidence="4" id="KW-0472">Membrane</keyword>
<feature type="region of interest" description="Disordered" evidence="3">
    <location>
        <begin position="293"/>
        <end position="320"/>
    </location>
</feature>
<dbReference type="Gene3D" id="1.10.10.10">
    <property type="entry name" value="Winged helix-like DNA-binding domain superfamily/Winged helix DNA-binding domain"/>
    <property type="match status" value="1"/>
</dbReference>
<dbReference type="Pfam" id="PF00486">
    <property type="entry name" value="Trans_reg_C"/>
    <property type="match status" value="1"/>
</dbReference>
<feature type="transmembrane region" description="Helical" evidence="4">
    <location>
        <begin position="264"/>
        <end position="284"/>
    </location>
</feature>
<name>A0A316FPM9_9GAMM</name>
<evidence type="ECO:0000256" key="1">
    <source>
        <dbReference type="ARBA" id="ARBA00023125"/>
    </source>
</evidence>
<dbReference type="InterPro" id="IPR036388">
    <property type="entry name" value="WH-like_DNA-bd_sf"/>
</dbReference>
<keyword evidence="7" id="KW-1185">Reference proteome</keyword>
<feature type="domain" description="OmpR/PhoB-type" evidence="5">
    <location>
        <begin position="3"/>
        <end position="101"/>
    </location>
</feature>
<dbReference type="GO" id="GO:0003677">
    <property type="term" value="F:DNA binding"/>
    <property type="evidence" value="ECO:0007669"/>
    <property type="project" value="UniProtKB-UniRule"/>
</dbReference>
<dbReference type="SUPFAM" id="SSF46894">
    <property type="entry name" value="C-terminal effector domain of the bipartite response regulators"/>
    <property type="match status" value="1"/>
</dbReference>
<feature type="transmembrane region" description="Helical" evidence="4">
    <location>
        <begin position="188"/>
        <end position="213"/>
    </location>
</feature>
<dbReference type="InterPro" id="IPR001867">
    <property type="entry name" value="OmpR/PhoB-type_DNA-bd"/>
</dbReference>
<dbReference type="PROSITE" id="PS51755">
    <property type="entry name" value="OMPR_PHOB"/>
    <property type="match status" value="1"/>
</dbReference>
<dbReference type="AlphaFoldDB" id="A0A316FPM9"/>
<feature type="transmembrane region" description="Helical" evidence="4">
    <location>
        <begin position="160"/>
        <end position="182"/>
    </location>
</feature>
<proteinExistence type="predicted"/>
<dbReference type="SMART" id="SM00862">
    <property type="entry name" value="Trans_reg_C"/>
    <property type="match status" value="1"/>
</dbReference>
<feature type="compositionally biased region" description="Polar residues" evidence="3">
    <location>
        <begin position="299"/>
        <end position="320"/>
    </location>
</feature>
<keyword evidence="4" id="KW-0812">Transmembrane</keyword>
<evidence type="ECO:0000313" key="7">
    <source>
        <dbReference type="Proteomes" id="UP000245790"/>
    </source>
</evidence>
<keyword evidence="1 2" id="KW-0238">DNA-binding</keyword>
<keyword evidence="4" id="KW-1133">Transmembrane helix</keyword>
<dbReference type="GO" id="GO:0000160">
    <property type="term" value="P:phosphorelay signal transduction system"/>
    <property type="evidence" value="ECO:0007669"/>
    <property type="project" value="InterPro"/>
</dbReference>
<organism evidence="6 7">
    <name type="scientific">Pleionea mediterranea</name>
    <dbReference type="NCBI Taxonomy" id="523701"/>
    <lineage>
        <taxon>Bacteria</taxon>
        <taxon>Pseudomonadati</taxon>
        <taxon>Pseudomonadota</taxon>
        <taxon>Gammaproteobacteria</taxon>
        <taxon>Oceanospirillales</taxon>
        <taxon>Pleioneaceae</taxon>
        <taxon>Pleionea</taxon>
    </lineage>
</organism>
<dbReference type="EMBL" id="QGGU01000007">
    <property type="protein sequence ID" value="PWK50092.1"/>
    <property type="molecule type" value="Genomic_DNA"/>
</dbReference>
<evidence type="ECO:0000313" key="6">
    <source>
        <dbReference type="EMBL" id="PWK50092.1"/>
    </source>
</evidence>
<evidence type="ECO:0000256" key="3">
    <source>
        <dbReference type="SAM" id="MobiDB-lite"/>
    </source>
</evidence>
<dbReference type="OrthoDB" id="6199523at2"/>
<dbReference type="Proteomes" id="UP000245790">
    <property type="component" value="Unassembled WGS sequence"/>
</dbReference>
<protein>
    <submittedName>
        <fullName evidence="6">DNA-binding winged helix-turn-helix (WHTH) protein</fullName>
    </submittedName>
</protein>
<evidence type="ECO:0000256" key="2">
    <source>
        <dbReference type="PROSITE-ProRule" id="PRU01091"/>
    </source>
</evidence>
<dbReference type="CDD" id="cd00383">
    <property type="entry name" value="trans_reg_C"/>
    <property type="match status" value="1"/>
</dbReference>
<gene>
    <name evidence="6" type="ORF">C8D97_107259</name>
</gene>
<feature type="transmembrane region" description="Helical" evidence="4">
    <location>
        <begin position="364"/>
        <end position="382"/>
    </location>
</feature>
<comment type="caution">
    <text evidence="6">The sequence shown here is derived from an EMBL/GenBank/DDBJ whole genome shotgun (WGS) entry which is preliminary data.</text>
</comment>
<evidence type="ECO:0000259" key="5">
    <source>
        <dbReference type="PROSITE" id="PS51755"/>
    </source>
</evidence>
<feature type="DNA-binding region" description="OmpR/PhoB-type" evidence="2">
    <location>
        <begin position="3"/>
        <end position="101"/>
    </location>
</feature>
<dbReference type="RefSeq" id="WP_109763866.1">
    <property type="nucleotide sequence ID" value="NZ_QGGU01000007.1"/>
</dbReference>
<sequence length="449" mass="48157">MSSGCYCFEGFKFNPVNRQLYRDGHSVELNARYLDALALLVQQPGRLISKQQFFDSVWQGTAVTDEALTQCIRVLRKQLGDSASKPSFIETVPKHGYRFIAPVIWHESGVAKTLAEQNNKAFTANDSDISRGIDSPDTKSHTILSGDSYQTVARGVCGSAIAGIIGGLIFGLITSLSASVLVGAVSSFLVLVSVTMILAIVGGAGISIGLAAAERITQKITVWSIVGAAIGGMTVGAVVKLLGVDAFHLLLGQSLGDITGPMEGAVLGASVGIMRWLSGQFMAFNAQNGDFQKEDSQKENFQNDDSQNENYQQNDSQKNNIQNDDFQIKSDQIKSSQTDNPQKINLQNNNLLNNDHPTINAQRITAMAVISGAIAGALIYVLDGQLLAGSLNILAEQFPNSRFTLNNIAPLFGEEVFGPVSLFMCSVIEGAVYCASIVAALNWRRSTLP</sequence>
<dbReference type="GO" id="GO:0006355">
    <property type="term" value="P:regulation of DNA-templated transcription"/>
    <property type="evidence" value="ECO:0007669"/>
    <property type="project" value="InterPro"/>
</dbReference>
<feature type="transmembrane region" description="Helical" evidence="4">
    <location>
        <begin position="420"/>
        <end position="443"/>
    </location>
</feature>